<dbReference type="KEGG" id="sla:SERLADRAFT_392327"/>
<proteinExistence type="predicted"/>
<dbReference type="GeneID" id="18811542"/>
<dbReference type="EMBL" id="GL945435">
    <property type="protein sequence ID" value="EGO23826.1"/>
    <property type="molecule type" value="Genomic_DNA"/>
</dbReference>
<dbReference type="RefSeq" id="XP_007319588.1">
    <property type="nucleotide sequence ID" value="XM_007319526.1"/>
</dbReference>
<accession>F8NZ06</accession>
<dbReference type="OrthoDB" id="3253684at2759"/>
<name>F8NZ06_SERL9</name>
<dbReference type="HOGENOM" id="CLU_3015646_0_0_1"/>
<dbReference type="AlphaFoldDB" id="F8NZ06"/>
<organism>
    <name type="scientific">Serpula lacrymans var. lacrymans (strain S7.9)</name>
    <name type="common">Dry rot fungus</name>
    <dbReference type="NCBI Taxonomy" id="578457"/>
    <lineage>
        <taxon>Eukaryota</taxon>
        <taxon>Fungi</taxon>
        <taxon>Dikarya</taxon>
        <taxon>Basidiomycota</taxon>
        <taxon>Agaricomycotina</taxon>
        <taxon>Agaricomycetes</taxon>
        <taxon>Agaricomycetidae</taxon>
        <taxon>Boletales</taxon>
        <taxon>Coniophorineae</taxon>
        <taxon>Serpulaceae</taxon>
        <taxon>Serpula</taxon>
    </lineage>
</organism>
<protein>
    <submittedName>
        <fullName evidence="1">Uncharacterized protein</fullName>
    </submittedName>
</protein>
<dbReference type="Proteomes" id="UP000008064">
    <property type="component" value="Unassembled WGS sequence"/>
</dbReference>
<evidence type="ECO:0000313" key="1">
    <source>
        <dbReference type="EMBL" id="EGO23826.1"/>
    </source>
</evidence>
<reference evidence="1" key="1">
    <citation type="submission" date="2011-04" db="EMBL/GenBank/DDBJ databases">
        <title>Evolution of plant cell wall degrading machinery underlies the functional diversity of forest fungi.</title>
        <authorList>
            <consortium name="US DOE Joint Genome Institute (JGI-PGF)"/>
            <person name="Eastwood D.C."/>
            <person name="Floudas D."/>
            <person name="Binder M."/>
            <person name="Majcherczyk A."/>
            <person name="Schneider P."/>
            <person name="Aerts A."/>
            <person name="Asiegbu F.O."/>
            <person name="Baker S.E."/>
            <person name="Barry K."/>
            <person name="Bendiksby M."/>
            <person name="Blumentritt M."/>
            <person name="Coutinho P.M."/>
            <person name="Cullen D."/>
            <person name="Cullen D."/>
            <person name="Gathman A."/>
            <person name="Goodell B."/>
            <person name="Henrissat B."/>
            <person name="Ihrmark K."/>
            <person name="Kauserud H."/>
            <person name="Kohler A."/>
            <person name="LaButti K."/>
            <person name="Lapidus A."/>
            <person name="Lavin J.L."/>
            <person name="Lee Y.-H."/>
            <person name="Lindquist E."/>
            <person name="Lilly W."/>
            <person name="Lucas S."/>
            <person name="Morin E."/>
            <person name="Murat C."/>
            <person name="Oguiza J.A."/>
            <person name="Park J."/>
            <person name="Pisabarro A.G."/>
            <person name="Riley R."/>
            <person name="Rosling A."/>
            <person name="Salamov A."/>
            <person name="Schmidt O."/>
            <person name="Schmutz J."/>
            <person name="Skrede I."/>
            <person name="Stenlid J."/>
            <person name="Wiebenga A."/>
            <person name="Xie X."/>
            <person name="Kues U."/>
            <person name="Hibbett D.S."/>
            <person name="Hoffmeister D."/>
            <person name="Hogberg N."/>
            <person name="Martin F."/>
            <person name="Grigoriev I.V."/>
            <person name="Watkinson S.C."/>
        </authorList>
    </citation>
    <scope>NUCLEOTIDE SEQUENCE</scope>
    <source>
        <strain evidence="1">S7.9</strain>
    </source>
</reference>
<sequence>MSEPLTTGHCASILIQYCPACIGGTVFGRPLDEGGDIHVATDGNFHHCYACDVQAW</sequence>
<gene>
    <name evidence="1" type="ORF">SERLADRAFT_392327</name>
</gene>